<dbReference type="RefSeq" id="WP_068718460.1">
    <property type="nucleotide sequence ID" value="NZ_LWDV01000009.1"/>
</dbReference>
<comment type="caution">
    <text evidence="2">The sequence shown here is derived from an EMBL/GenBank/DDBJ whole genome shotgun (WGS) entry which is preliminary data.</text>
</comment>
<feature type="signal peptide" evidence="1">
    <location>
        <begin position="1"/>
        <end position="22"/>
    </location>
</feature>
<gene>
    <name evidence="2" type="ORF">U472_11120</name>
</gene>
<evidence type="ECO:0000313" key="3">
    <source>
        <dbReference type="Proteomes" id="UP000093514"/>
    </source>
</evidence>
<sequence length="207" mass="24020">MKKKIISLTLVIVFLFTFIATAQSLTKEEILEKLKKISQISDDKERLLSYDTFIKKLAIQDDLREDTGKWLSHSKIDPLTDKQIIIFKLVDENPNILSKKALFIRYQNEKTQLFISWNEYLGDNSLVKYRFDKEKIEQRNWLSSADGTATFYPGNPIEFINKIMTADKLVTRISPYNSGPITAEFDVRGLKAAAQPYEDTLNWVEKD</sequence>
<dbReference type="AlphaFoldDB" id="A0A1C0A8J1"/>
<feature type="chain" id="PRO_5008642899" evidence="1">
    <location>
        <begin position="23"/>
        <end position="207"/>
    </location>
</feature>
<evidence type="ECO:0000313" key="2">
    <source>
        <dbReference type="EMBL" id="OCL26534.1"/>
    </source>
</evidence>
<dbReference type="Proteomes" id="UP000093514">
    <property type="component" value="Unassembled WGS sequence"/>
</dbReference>
<reference evidence="2 3" key="2">
    <citation type="submission" date="2016-08" db="EMBL/GenBank/DDBJ databases">
        <title>Orenia metallireducens sp. nov. strain Z6, a Novel Metal-reducing Firmicute from the Deep Subsurface.</title>
        <authorList>
            <person name="Maxim B.I."/>
            <person name="Kenneth K."/>
            <person name="Flynn T.M."/>
            <person name="Oloughlin E.J."/>
            <person name="Locke R.A."/>
            <person name="Weber J.R."/>
            <person name="Egan S.M."/>
            <person name="Mackie R.I."/>
            <person name="Cann I.K."/>
        </authorList>
    </citation>
    <scope>NUCLEOTIDE SEQUENCE [LARGE SCALE GENOMIC DNA]</scope>
    <source>
        <strain evidence="2 3">Z6</strain>
    </source>
</reference>
<protein>
    <submittedName>
        <fullName evidence="2">Uncharacterized protein</fullName>
    </submittedName>
</protein>
<keyword evidence="1" id="KW-0732">Signal</keyword>
<dbReference type="EMBL" id="LWDV01000009">
    <property type="protein sequence ID" value="OCL26534.1"/>
    <property type="molecule type" value="Genomic_DNA"/>
</dbReference>
<keyword evidence="3" id="KW-1185">Reference proteome</keyword>
<dbReference type="OrthoDB" id="7831428at2"/>
<accession>A0A1C0A8J1</accession>
<proteinExistence type="predicted"/>
<evidence type="ECO:0000256" key="1">
    <source>
        <dbReference type="SAM" id="SignalP"/>
    </source>
</evidence>
<reference evidence="3" key="1">
    <citation type="submission" date="2016-07" db="EMBL/GenBank/DDBJ databases">
        <authorList>
            <person name="Florea S."/>
            <person name="Webb J.S."/>
            <person name="Jaromczyk J."/>
            <person name="Schardl C.L."/>
        </authorList>
    </citation>
    <scope>NUCLEOTIDE SEQUENCE [LARGE SCALE GENOMIC DNA]</scope>
    <source>
        <strain evidence="3">Z6</strain>
    </source>
</reference>
<organism evidence="2 3">
    <name type="scientific">Orenia metallireducens</name>
    <dbReference type="NCBI Taxonomy" id="1413210"/>
    <lineage>
        <taxon>Bacteria</taxon>
        <taxon>Bacillati</taxon>
        <taxon>Bacillota</taxon>
        <taxon>Clostridia</taxon>
        <taxon>Halanaerobiales</taxon>
        <taxon>Halobacteroidaceae</taxon>
        <taxon>Orenia</taxon>
    </lineage>
</organism>
<name>A0A1C0A8J1_9FIRM</name>